<dbReference type="PANTHER" id="PTHR32419:SF6">
    <property type="entry name" value="GLUTATHIONE S-TRANSFERASE OMEGA-LIKE 1-RELATED"/>
    <property type="match status" value="1"/>
</dbReference>
<dbReference type="EMBL" id="MTYJ01000240">
    <property type="protein sequence ID" value="OWA51810.1"/>
    <property type="molecule type" value="Genomic_DNA"/>
</dbReference>
<evidence type="ECO:0000256" key="1">
    <source>
        <dbReference type="PIRSR" id="PIRSR015753-1"/>
    </source>
</evidence>
<feature type="binding site" evidence="2">
    <location>
        <position position="94"/>
    </location>
    <ligand>
        <name>glutathione</name>
        <dbReference type="ChEBI" id="CHEBI:57925"/>
    </ligand>
</feature>
<name>A0A9X6NCV5_HYPEX</name>
<evidence type="ECO:0000259" key="4">
    <source>
        <dbReference type="Pfam" id="PF13409"/>
    </source>
</evidence>
<organism evidence="5 6">
    <name type="scientific">Hypsibius exemplaris</name>
    <name type="common">Freshwater tardigrade</name>
    <dbReference type="NCBI Taxonomy" id="2072580"/>
    <lineage>
        <taxon>Eukaryota</taxon>
        <taxon>Metazoa</taxon>
        <taxon>Ecdysozoa</taxon>
        <taxon>Tardigrada</taxon>
        <taxon>Eutardigrada</taxon>
        <taxon>Parachela</taxon>
        <taxon>Hypsibioidea</taxon>
        <taxon>Hypsibiidae</taxon>
        <taxon>Hypsibius</taxon>
    </lineage>
</organism>
<dbReference type="Pfam" id="PF13409">
    <property type="entry name" value="GST_N_2"/>
    <property type="match status" value="1"/>
</dbReference>
<protein>
    <submittedName>
        <fullName evidence="5">Glutathionyl-hydroquinone reductase YqjG</fullName>
    </submittedName>
</protein>
<evidence type="ECO:0000313" key="5">
    <source>
        <dbReference type="EMBL" id="OWA51810.1"/>
    </source>
</evidence>
<dbReference type="Proteomes" id="UP000192578">
    <property type="component" value="Unassembled WGS sequence"/>
</dbReference>
<dbReference type="SUPFAM" id="SSF52833">
    <property type="entry name" value="Thioredoxin-like"/>
    <property type="match status" value="1"/>
</dbReference>
<evidence type="ECO:0000256" key="3">
    <source>
        <dbReference type="PIRSR" id="PIRSR015753-3"/>
    </source>
</evidence>
<feature type="active site" description="Proton donor/acceptor" evidence="1">
    <location>
        <position position="197"/>
    </location>
</feature>
<keyword evidence="6" id="KW-1185">Reference proteome</keyword>
<dbReference type="InterPro" id="IPR016639">
    <property type="entry name" value="GST_Omega/GSH"/>
</dbReference>
<feature type="domain" description="GST N-terminal" evidence="4">
    <location>
        <begin position="60"/>
        <end position="156"/>
    </location>
</feature>
<dbReference type="GO" id="GO:0004364">
    <property type="term" value="F:glutathione transferase activity"/>
    <property type="evidence" value="ECO:0007669"/>
    <property type="project" value="InterPro"/>
</dbReference>
<dbReference type="PIRSF" id="PIRSF015753">
    <property type="entry name" value="GST"/>
    <property type="match status" value="1"/>
</dbReference>
<dbReference type="Gene3D" id="1.20.1050.10">
    <property type="match status" value="1"/>
</dbReference>
<sequence>MSGVPTVLETIEVQPSWKTNVSSSGEYVRAQSSFRHWITAEGSSGFTAEPGRYHLYVSLACPWAHRTLILRKLKGLEDIISVTVVDWLLEEHGWAFNGQRAGCAPDTVNSKVYLREVYQLADPAYNGRITVPVLWDKKERTIVNNESSEIIRMLNTEFNAFCQTEEQRNLDLYPADLRPEIDALNEWVYRDINNGVYKCGFATSQVAYDGSVINLFEALDKVELILSENRYLFGTLLTEADIRLFTTLCNRKLQSVDYKNIWGFVRDIYQTAGIGETVNFDHIVNHYYQSHRTINPNGIVPIGPHLDFNSVHERGKLAVDATVGPTGISG</sequence>
<dbReference type="OrthoDB" id="2309723at2759"/>
<dbReference type="InterPro" id="IPR036282">
    <property type="entry name" value="Glutathione-S-Trfase_C_sf"/>
</dbReference>
<comment type="caution">
    <text evidence="5">The sequence shown here is derived from an EMBL/GenBank/DDBJ whole genome shotgun (WGS) entry which is preliminary data.</text>
</comment>
<feature type="binding site" evidence="2">
    <location>
        <begin position="128"/>
        <end position="131"/>
    </location>
    <ligand>
        <name>glutathione</name>
        <dbReference type="ChEBI" id="CHEBI:57925"/>
    </ligand>
</feature>
<accession>A0A9X6NCV5</accession>
<feature type="active site" description="Nucleophile" evidence="1">
    <location>
        <position position="61"/>
    </location>
</feature>
<proteinExistence type="predicted"/>
<feature type="binding site" evidence="2">
    <location>
        <begin position="146"/>
        <end position="147"/>
    </location>
    <ligand>
        <name>glutathione</name>
        <dbReference type="ChEBI" id="CHEBI:57925"/>
    </ligand>
</feature>
<dbReference type="FunFam" id="3.40.30.10:FF:000162">
    <property type="entry name" value="Glutathione S-transferase Gst3"/>
    <property type="match status" value="1"/>
</dbReference>
<dbReference type="InterPro" id="IPR004045">
    <property type="entry name" value="Glutathione_S-Trfase_N"/>
</dbReference>
<evidence type="ECO:0000256" key="2">
    <source>
        <dbReference type="PIRSR" id="PIRSR015753-2"/>
    </source>
</evidence>
<gene>
    <name evidence="5" type="ORF">BV898_16274</name>
</gene>
<dbReference type="PANTHER" id="PTHR32419">
    <property type="entry name" value="GLUTATHIONYL-HYDROQUINONE REDUCTASE"/>
    <property type="match status" value="1"/>
</dbReference>
<evidence type="ECO:0000313" key="6">
    <source>
        <dbReference type="Proteomes" id="UP000192578"/>
    </source>
</evidence>
<dbReference type="Pfam" id="PF13410">
    <property type="entry name" value="GST_C_2"/>
    <property type="match status" value="1"/>
</dbReference>
<dbReference type="AlphaFoldDB" id="A0A9X6NCV5"/>
<dbReference type="InterPro" id="IPR047047">
    <property type="entry name" value="GST_Omega-like_C"/>
</dbReference>
<feature type="site" description="Lowers pKa of active site Cys" evidence="3">
    <location>
        <position position="287"/>
    </location>
</feature>
<dbReference type="Gene3D" id="3.40.30.10">
    <property type="entry name" value="Glutaredoxin"/>
    <property type="match status" value="1"/>
</dbReference>
<dbReference type="GO" id="GO:0005737">
    <property type="term" value="C:cytoplasm"/>
    <property type="evidence" value="ECO:0007669"/>
    <property type="project" value="TreeGrafter"/>
</dbReference>
<dbReference type="SUPFAM" id="SSF47616">
    <property type="entry name" value="GST C-terminal domain-like"/>
    <property type="match status" value="1"/>
</dbReference>
<dbReference type="InterPro" id="IPR036249">
    <property type="entry name" value="Thioredoxin-like_sf"/>
</dbReference>
<dbReference type="CDD" id="cd03190">
    <property type="entry name" value="GST_C_Omega_like"/>
    <property type="match status" value="1"/>
</dbReference>
<reference evidence="6" key="1">
    <citation type="submission" date="2017-01" db="EMBL/GenBank/DDBJ databases">
        <title>Comparative genomics of anhydrobiosis in the tardigrade Hypsibius dujardini.</title>
        <authorList>
            <person name="Yoshida Y."/>
            <person name="Koutsovoulos G."/>
            <person name="Laetsch D."/>
            <person name="Stevens L."/>
            <person name="Kumar S."/>
            <person name="Horikawa D."/>
            <person name="Ishino K."/>
            <person name="Komine S."/>
            <person name="Tomita M."/>
            <person name="Blaxter M."/>
            <person name="Arakawa K."/>
        </authorList>
    </citation>
    <scope>NUCLEOTIDE SEQUENCE [LARGE SCALE GENOMIC DNA]</scope>
    <source>
        <strain evidence="6">Z151</strain>
    </source>
</reference>